<dbReference type="PaxDb" id="515619-EUBREC_0202"/>
<protein>
    <submittedName>
        <fullName evidence="1">Uncharacterized protein</fullName>
    </submittedName>
</protein>
<reference evidence="1 2" key="1">
    <citation type="journal article" date="2009" name="Proc. Natl. Acad. Sci. U.S.A.">
        <title>Characterizing a model human gut microbiota composed of members of its two dominant bacterial phyla.</title>
        <authorList>
            <person name="Mahowald M.A."/>
            <person name="Rey F.E."/>
            <person name="Seedorf H."/>
            <person name="Turnbaugh P.J."/>
            <person name="Fulton R.S."/>
            <person name="Wollam A."/>
            <person name="Shah N."/>
            <person name="Wang C."/>
            <person name="Magrini V."/>
            <person name="Wilson R.K."/>
            <person name="Cantarel B.L."/>
            <person name="Coutinho P.M."/>
            <person name="Henrissat B."/>
            <person name="Crock L.W."/>
            <person name="Russell A."/>
            <person name="Verberkmoes N.C."/>
            <person name="Hettich R.L."/>
            <person name="Gordon J.I."/>
        </authorList>
    </citation>
    <scope>NUCLEOTIDE SEQUENCE [LARGE SCALE GENOMIC DNA]</scope>
    <source>
        <strain evidence="2">ATCC 33656 / DSM 3377 / JCM 17463 / KCTC 5835 / LMG 30912 / VPI 0990</strain>
    </source>
</reference>
<dbReference type="HOGENOM" id="CLU_2553196_0_0_9"/>
<sequence length="82" mass="9337">MVMALKMKVETQQKDAAIVDIQLQRTLNSVPNAAGGCNVFHVLMIICFYESTAIRQRMEHRKSFTKSVFDDLVVKIIPLQQV</sequence>
<dbReference type="AlphaFoldDB" id="C4ZAE5"/>
<dbReference type="EMBL" id="CP001107">
    <property type="protein sequence ID" value="ACR74006.1"/>
    <property type="molecule type" value="Genomic_DNA"/>
</dbReference>
<evidence type="ECO:0000313" key="1">
    <source>
        <dbReference type="EMBL" id="ACR74006.1"/>
    </source>
</evidence>
<dbReference type="KEGG" id="ere:EUBREC_0202"/>
<organism evidence="1 2">
    <name type="scientific">Agathobacter rectalis (strain ATCC 33656 / DSM 3377 / JCM 17463 / KCTC 5835 / VPI 0990)</name>
    <name type="common">Eubacterium rectale</name>
    <dbReference type="NCBI Taxonomy" id="515619"/>
    <lineage>
        <taxon>Bacteria</taxon>
        <taxon>Bacillati</taxon>
        <taxon>Bacillota</taxon>
        <taxon>Clostridia</taxon>
        <taxon>Lachnospirales</taxon>
        <taxon>Lachnospiraceae</taxon>
        <taxon>Agathobacter</taxon>
    </lineage>
</organism>
<dbReference type="Proteomes" id="UP000001477">
    <property type="component" value="Chromosome"/>
</dbReference>
<name>C4ZAE5_AGARV</name>
<evidence type="ECO:0000313" key="2">
    <source>
        <dbReference type="Proteomes" id="UP000001477"/>
    </source>
</evidence>
<gene>
    <name evidence="1" type="ordered locus">EUBREC_0202</name>
</gene>
<dbReference type="STRING" id="515619.EUBREC_0202"/>
<accession>C4ZAE5</accession>
<proteinExistence type="predicted"/>